<keyword evidence="4" id="KW-1185">Reference proteome</keyword>
<protein>
    <submittedName>
        <fullName evidence="3">M56 family metallopeptidase</fullName>
    </submittedName>
</protein>
<accession>A0ABV4KCP5</accession>
<evidence type="ECO:0000256" key="1">
    <source>
        <dbReference type="SAM" id="Phobius"/>
    </source>
</evidence>
<gene>
    <name evidence="3" type="ORF">QO192_09075</name>
</gene>
<keyword evidence="1" id="KW-1133">Transmembrane helix</keyword>
<evidence type="ECO:0000259" key="2">
    <source>
        <dbReference type="Pfam" id="PF05569"/>
    </source>
</evidence>
<comment type="caution">
    <text evidence="3">The sequence shown here is derived from an EMBL/GenBank/DDBJ whole genome shotgun (WGS) entry which is preliminary data.</text>
</comment>
<dbReference type="PANTHER" id="PTHR34978:SF3">
    <property type="entry name" value="SLR0241 PROTEIN"/>
    <property type="match status" value="1"/>
</dbReference>
<sequence>METIFVYFLKSSGLLVLFFISYHALLRKETFFNSNRWFLLSGLVTSAVLPLLVYTKVIWIAPAVSTFDYSLVPSTTVSMEKSFIDYLPLLTLLIYGLVTALLLTKLLYDFYSLKTLLRGKSSYHQADYKLIDTTENLAPFSFFKTIVYNSALYNTIELENILEHEKVHSDQNHSFDVLIARVFCIIFWFNPFAWLYKKAILQNLEFIADSEATKKLTDKKAYQITLLKITTQENCVAITNHFYQSLIKKRIVMLNKNQSKKRNSWKYVTVLPALVAFVVLFQINVVAQEKPQEIKEASDMDNSDLKMALHVTALSTEKELNSEKEYFEKKYGLLMQFSGIQTNSNNEITAIKVALKDNKGTEKEHHVKGNKAIAPFDIFAEINKGELADFGFATPTLNRLGNNAKLSENSGIHIKKEEGFYTINEFRKGGTNYLVLVNGIEQNRDTHVKIPTTDDILSSIILDPIEAEKKYGLKGKNGVIEITTGMTEGSTNKMNSATNQVWKNNQLTDIPDESKVMVFNQNQDKSKLDLDKTDVNNLTNRQKSKTTQTIKIVKRETNGIPADVTYYINGKIATKAEVDKMDPSVIEKMDVDKSSGNGKSIKIITKTVYESSTERTEPQKQIDYNKAIVIIDGKISDSKAMNKLSSNNIKSMDIQKPATGPESVKQAAIAKYGKKALNGIITITTK</sequence>
<keyword evidence="1" id="KW-0472">Membrane</keyword>
<dbReference type="Proteomes" id="UP001568894">
    <property type="component" value="Unassembled WGS sequence"/>
</dbReference>
<dbReference type="InterPro" id="IPR052173">
    <property type="entry name" value="Beta-lactam_resp_regulator"/>
</dbReference>
<dbReference type="PANTHER" id="PTHR34978">
    <property type="entry name" value="POSSIBLE SENSOR-TRANSDUCER PROTEIN BLAR"/>
    <property type="match status" value="1"/>
</dbReference>
<proteinExistence type="predicted"/>
<reference evidence="3 4" key="1">
    <citation type="submission" date="2023-05" db="EMBL/GenBank/DDBJ databases">
        <title>Adaptations of aquatic viruses from atmosphere-close ecosystems of the Central Arctic Ocean.</title>
        <authorList>
            <person name="Rahlff J."/>
            <person name="Holmfeldt K."/>
        </authorList>
    </citation>
    <scope>NUCLEOTIDE SEQUENCE [LARGE SCALE GENOMIC DNA]</scope>
    <source>
        <strain evidence="3 4">Arc14</strain>
    </source>
</reference>
<name>A0ABV4KCP5_9FLAO</name>
<dbReference type="RefSeq" id="WP_371569851.1">
    <property type="nucleotide sequence ID" value="NZ_JASMRN010000006.1"/>
</dbReference>
<dbReference type="Pfam" id="PF05569">
    <property type="entry name" value="Peptidase_M56"/>
    <property type="match status" value="1"/>
</dbReference>
<feature type="transmembrane region" description="Helical" evidence="1">
    <location>
        <begin position="37"/>
        <end position="61"/>
    </location>
</feature>
<evidence type="ECO:0000313" key="4">
    <source>
        <dbReference type="Proteomes" id="UP001568894"/>
    </source>
</evidence>
<feature type="domain" description="Peptidase M56" evidence="2">
    <location>
        <begin position="153"/>
        <end position="254"/>
    </location>
</feature>
<feature type="transmembrane region" description="Helical" evidence="1">
    <location>
        <begin position="267"/>
        <end position="287"/>
    </location>
</feature>
<feature type="transmembrane region" description="Helical" evidence="1">
    <location>
        <begin position="6"/>
        <end position="25"/>
    </location>
</feature>
<dbReference type="EMBL" id="JASMRN010000006">
    <property type="protein sequence ID" value="MEZ7515429.1"/>
    <property type="molecule type" value="Genomic_DNA"/>
</dbReference>
<feature type="transmembrane region" description="Helical" evidence="1">
    <location>
        <begin position="86"/>
        <end position="108"/>
    </location>
</feature>
<dbReference type="CDD" id="cd07341">
    <property type="entry name" value="M56_BlaR1_MecR1_like"/>
    <property type="match status" value="1"/>
</dbReference>
<evidence type="ECO:0000313" key="3">
    <source>
        <dbReference type="EMBL" id="MEZ7515429.1"/>
    </source>
</evidence>
<dbReference type="InterPro" id="IPR008756">
    <property type="entry name" value="Peptidase_M56"/>
</dbReference>
<keyword evidence="1" id="KW-0812">Transmembrane</keyword>
<organism evidence="3 4">
    <name type="scientific">Flavobacterium frigidarium</name>
    <dbReference type="NCBI Taxonomy" id="99286"/>
    <lineage>
        <taxon>Bacteria</taxon>
        <taxon>Pseudomonadati</taxon>
        <taxon>Bacteroidota</taxon>
        <taxon>Flavobacteriia</taxon>
        <taxon>Flavobacteriales</taxon>
        <taxon>Flavobacteriaceae</taxon>
        <taxon>Flavobacterium</taxon>
    </lineage>
</organism>